<feature type="non-terminal residue" evidence="11">
    <location>
        <position position="924"/>
    </location>
</feature>
<dbReference type="AlphaFoldDB" id="A0A367KSL6"/>
<feature type="compositionally biased region" description="Polar residues" evidence="8">
    <location>
        <begin position="254"/>
        <end position="291"/>
    </location>
</feature>
<keyword evidence="3" id="KW-0547">Nucleotide-binding</keyword>
<evidence type="ECO:0000256" key="7">
    <source>
        <dbReference type="PROSITE-ProRule" id="PRU00035"/>
    </source>
</evidence>
<evidence type="ECO:0000256" key="4">
    <source>
        <dbReference type="ARBA" id="ARBA00022777"/>
    </source>
</evidence>
<keyword evidence="4" id="KW-0418">Kinase</keyword>
<name>A0A367KSL6_RHIST</name>
<keyword evidence="5" id="KW-0067">ATP-binding</keyword>
<feature type="compositionally biased region" description="Polar residues" evidence="8">
    <location>
        <begin position="496"/>
        <end position="505"/>
    </location>
</feature>
<dbReference type="PROSITE" id="PS50014">
    <property type="entry name" value="BROMODOMAIN_2"/>
    <property type="match status" value="1"/>
</dbReference>
<feature type="region of interest" description="Disordered" evidence="8">
    <location>
        <begin position="403"/>
        <end position="510"/>
    </location>
</feature>
<evidence type="ECO:0000313" key="11">
    <source>
        <dbReference type="EMBL" id="RCI05195.1"/>
    </source>
</evidence>
<dbReference type="InterPro" id="IPR050205">
    <property type="entry name" value="CDPK_Ser/Thr_kinases"/>
</dbReference>
<feature type="domain" description="Bromo" evidence="10">
    <location>
        <begin position="1"/>
        <end position="43"/>
    </location>
</feature>
<dbReference type="Gene3D" id="1.20.920.10">
    <property type="entry name" value="Bromodomain-like"/>
    <property type="match status" value="1"/>
</dbReference>
<keyword evidence="2" id="KW-0808">Transferase</keyword>
<feature type="region of interest" description="Disordered" evidence="8">
    <location>
        <begin position="249"/>
        <end position="297"/>
    </location>
</feature>
<dbReference type="InterPro" id="IPR000719">
    <property type="entry name" value="Prot_kinase_dom"/>
</dbReference>
<dbReference type="InterPro" id="IPR036427">
    <property type="entry name" value="Bromodomain-like_sf"/>
</dbReference>
<dbReference type="STRING" id="4846.A0A367KSL6"/>
<keyword evidence="1" id="KW-0723">Serine/threonine-protein kinase</keyword>
<dbReference type="CDD" id="cd04369">
    <property type="entry name" value="Bromodomain"/>
    <property type="match status" value="1"/>
</dbReference>
<evidence type="ECO:0000259" key="10">
    <source>
        <dbReference type="PROSITE" id="PS50014"/>
    </source>
</evidence>
<evidence type="ECO:0000256" key="5">
    <source>
        <dbReference type="ARBA" id="ARBA00022840"/>
    </source>
</evidence>
<dbReference type="Gene3D" id="1.10.510.10">
    <property type="entry name" value="Transferase(Phosphotransferase) domain 1"/>
    <property type="match status" value="1"/>
</dbReference>
<dbReference type="InterPro" id="IPR001487">
    <property type="entry name" value="Bromodomain"/>
</dbReference>
<gene>
    <name evidence="11" type="ORF">CU098_012804</name>
</gene>
<dbReference type="SUPFAM" id="SSF56112">
    <property type="entry name" value="Protein kinase-like (PK-like)"/>
    <property type="match status" value="1"/>
</dbReference>
<dbReference type="GO" id="GO:0006325">
    <property type="term" value="P:chromatin organization"/>
    <property type="evidence" value="ECO:0007669"/>
    <property type="project" value="UniProtKB-ARBA"/>
</dbReference>
<dbReference type="GO" id="GO:0005524">
    <property type="term" value="F:ATP binding"/>
    <property type="evidence" value="ECO:0007669"/>
    <property type="project" value="UniProtKB-KW"/>
</dbReference>
<evidence type="ECO:0000256" key="2">
    <source>
        <dbReference type="ARBA" id="ARBA00022679"/>
    </source>
</evidence>
<evidence type="ECO:0000256" key="1">
    <source>
        <dbReference type="ARBA" id="ARBA00022527"/>
    </source>
</evidence>
<keyword evidence="6 7" id="KW-0103">Bromodomain</keyword>
<feature type="compositionally biased region" description="Low complexity" evidence="8">
    <location>
        <begin position="436"/>
        <end position="455"/>
    </location>
</feature>
<reference evidence="11 12" key="1">
    <citation type="journal article" date="2018" name="G3 (Bethesda)">
        <title>Phylogenetic and Phylogenomic Definition of Rhizopus Species.</title>
        <authorList>
            <person name="Gryganskyi A.P."/>
            <person name="Golan J."/>
            <person name="Dolatabadi S."/>
            <person name="Mondo S."/>
            <person name="Robb S."/>
            <person name="Idnurm A."/>
            <person name="Muszewska A."/>
            <person name="Steczkiewicz K."/>
            <person name="Masonjones S."/>
            <person name="Liao H.L."/>
            <person name="Gajdeczka M.T."/>
            <person name="Anike F."/>
            <person name="Vuek A."/>
            <person name="Anishchenko I.M."/>
            <person name="Voigt K."/>
            <person name="de Hoog G.S."/>
            <person name="Smith M.E."/>
            <person name="Heitman J."/>
            <person name="Vilgalys R."/>
            <person name="Stajich J.E."/>
        </authorList>
    </citation>
    <scope>NUCLEOTIDE SEQUENCE [LARGE SCALE GENOMIC DNA]</scope>
    <source>
        <strain evidence="11 12">LSU 92-RS-03</strain>
    </source>
</reference>
<evidence type="ECO:0000256" key="6">
    <source>
        <dbReference type="ARBA" id="ARBA00023117"/>
    </source>
</evidence>
<dbReference type="Pfam" id="PF00439">
    <property type="entry name" value="Bromodomain"/>
    <property type="match status" value="1"/>
</dbReference>
<evidence type="ECO:0000259" key="9">
    <source>
        <dbReference type="PROSITE" id="PS50011"/>
    </source>
</evidence>
<dbReference type="PROSITE" id="PS50011">
    <property type="entry name" value="PROTEIN_KINASE_DOM"/>
    <property type="match status" value="1"/>
</dbReference>
<evidence type="ECO:0008006" key="13">
    <source>
        <dbReference type="Google" id="ProtNLM"/>
    </source>
</evidence>
<dbReference type="InterPro" id="IPR011009">
    <property type="entry name" value="Kinase-like_dom_sf"/>
</dbReference>
<dbReference type="SUPFAM" id="SSF47370">
    <property type="entry name" value="Bromodomain"/>
    <property type="match status" value="1"/>
</dbReference>
<dbReference type="EMBL" id="PJQM01000455">
    <property type="protein sequence ID" value="RCI05195.1"/>
    <property type="molecule type" value="Genomic_DNA"/>
</dbReference>
<keyword evidence="12" id="KW-1185">Reference proteome</keyword>
<organism evidence="11 12">
    <name type="scientific">Rhizopus stolonifer</name>
    <name type="common">Rhizopus nigricans</name>
    <dbReference type="NCBI Taxonomy" id="4846"/>
    <lineage>
        <taxon>Eukaryota</taxon>
        <taxon>Fungi</taxon>
        <taxon>Fungi incertae sedis</taxon>
        <taxon>Mucoromycota</taxon>
        <taxon>Mucoromycotina</taxon>
        <taxon>Mucoromycetes</taxon>
        <taxon>Mucorales</taxon>
        <taxon>Mucorineae</taxon>
        <taxon>Rhizopodaceae</taxon>
        <taxon>Rhizopus</taxon>
    </lineage>
</organism>
<proteinExistence type="predicted"/>
<protein>
    <recommendedName>
        <fullName evidence="13">Protein kinase domain-containing protein</fullName>
    </recommendedName>
</protein>
<dbReference type="GO" id="GO:0004674">
    <property type="term" value="F:protein serine/threonine kinase activity"/>
    <property type="evidence" value="ECO:0007669"/>
    <property type="project" value="UniProtKB-KW"/>
</dbReference>
<dbReference type="PANTHER" id="PTHR24349">
    <property type="entry name" value="SERINE/THREONINE-PROTEIN KINASE"/>
    <property type="match status" value="1"/>
</dbReference>
<evidence type="ECO:0000313" key="12">
    <source>
        <dbReference type="Proteomes" id="UP000253551"/>
    </source>
</evidence>
<accession>A0A367KSL6</accession>
<evidence type="ECO:0000256" key="3">
    <source>
        <dbReference type="ARBA" id="ARBA00022741"/>
    </source>
</evidence>
<dbReference type="Proteomes" id="UP000253551">
    <property type="component" value="Unassembled WGS sequence"/>
</dbReference>
<dbReference type="OrthoDB" id="4062651at2759"/>
<feature type="domain" description="Protein kinase" evidence="9">
    <location>
        <begin position="597"/>
        <end position="911"/>
    </location>
</feature>
<comment type="caution">
    <text evidence="11">The sequence shown here is derived from an EMBL/GenBank/DDBJ whole genome shotgun (WGS) entry which is preliminary data.</text>
</comment>
<sequence length="924" mass="105425">MDFRTLERKLYDNKYKYFQAFVTDLELIWNNAMQFHRSFDPIYQQAENLSRKFKAISVYLNGGTHEQDWATKKLRGFSDVRLLFQCLNSSFFSYVESKEHGIPLPRFYIAKNRTLLHQAKSDPNGALAILYNAQLTPKQDTTAKNLYQLQATVVLCEPVGETHNFDDSSMDKSREYEFCPKAWAKLKVQHIVHNVSAVIDADIDRNYFKKAYSTFRLSTKIPADPKKIGNNEIAKQFARSILEPVSSKPLVTKPASSINTKEVTASSSSKELPANKESQASDKTIPTTPATAHSKVKTSVVEVQKDVRPPTPIAALSKIKTPVVQVQKDTKSPTPPTTHSKRKFPVVDVQKDIRSPTPPTTHIRLTVPTIETSEKDKGTKGVTTANQEDQTVAMLDKILTHTKNTIEKSTEKNAIQEASARKEPSDSHNLTIKIPSSEVQQSRSKSSTPTKSLTSIRLVLKQPSSEAENSKSAAKHQPLNKTTKFDEARNKEYDSDSNSASTASYEYSDEEVPRHVIELSSGNVEDTIQQTANKPAVLFERYLEYNSEQTTEASASQLQASEKQYYLEASKKLWQKIRRYANEKGVPVVNIDQYNINTSSIPNAEGFFKHVFFLNNDSQKVIQTFKRMTITQRTTEIAGLLALKNLPHMGQITEVLQESHGEIIGLCMQRYQKTLKQYTHAHSHHRLTAYQKMDLVIQMLECIETIHSIGLAHRDLSEVNFMVNETNTKLRDGSLKAELFLIDYGKSAFTRAEDYRRWWVEQPRLSSKEYDGETVPRTKNELDIWCQRLPWMKSKPDHGYRLYRSIQTLPKSRIDTDDLSWLVNPLAEDLYSLGTLIWKTFSETEPWYGILDSDIRALRDTVGDDYRIQKTLEREVPGKLSRELLSNFLKVHPEQRKPASQVLSWLRDINVQNGLIAEWESYAP</sequence>
<dbReference type="SMART" id="SM00220">
    <property type="entry name" value="S_TKc"/>
    <property type="match status" value="1"/>
</dbReference>
<evidence type="ECO:0000256" key="8">
    <source>
        <dbReference type="SAM" id="MobiDB-lite"/>
    </source>
</evidence>
<feature type="compositionally biased region" description="Basic and acidic residues" evidence="8">
    <location>
        <begin position="483"/>
        <end position="494"/>
    </location>
</feature>